<protein>
    <submittedName>
        <fullName evidence="4">Putative ovule protein</fullName>
    </submittedName>
</protein>
<sequence length="175" mass="19892">MSESVVQCLNFSNYATDLVYSQDLPWRIPSSFNDRKLVQLSHFDCGGKAVSVCISHKIVDAYSISKFLNDWAAITRESDFKPSPQFDAIFFFLLMDDPPVYVVPDVLRDQHQSCVSRMYHFSSSSWGRLKDTLSTNPGVQNPTRIEVATALVHKCGRQHQRQIIPACSNNLYRAI</sequence>
<evidence type="ECO:0000256" key="2">
    <source>
        <dbReference type="ARBA" id="ARBA00022679"/>
    </source>
</evidence>
<dbReference type="InterPro" id="IPR023213">
    <property type="entry name" value="CAT-like_dom_sf"/>
</dbReference>
<reference evidence="4" key="1">
    <citation type="submission" date="2015-12" db="EMBL/GenBank/DDBJ databases">
        <title>Gene expression during late stages of embryo sac development: a critical building block for successful pollen-pistil interactions.</title>
        <authorList>
            <person name="Liu Y."/>
            <person name="Joly V."/>
            <person name="Sabar M."/>
            <person name="Matton D.P."/>
        </authorList>
    </citation>
    <scope>NUCLEOTIDE SEQUENCE</scope>
</reference>
<dbReference type="Pfam" id="PF02458">
    <property type="entry name" value="Transferase"/>
    <property type="match status" value="1"/>
</dbReference>
<dbReference type="EMBL" id="GEDG01020319">
    <property type="protein sequence ID" value="JAP19221.1"/>
    <property type="molecule type" value="Transcribed_RNA"/>
</dbReference>
<dbReference type="GO" id="GO:0016746">
    <property type="term" value="F:acyltransferase activity"/>
    <property type="evidence" value="ECO:0007669"/>
    <property type="project" value="UniProtKB-KW"/>
</dbReference>
<proteinExistence type="inferred from homology"/>
<evidence type="ECO:0000256" key="1">
    <source>
        <dbReference type="ARBA" id="ARBA00009861"/>
    </source>
</evidence>
<evidence type="ECO:0000313" key="4">
    <source>
        <dbReference type="EMBL" id="JAP19221.1"/>
    </source>
</evidence>
<name>A0A0V0HFM9_SOLCH</name>
<dbReference type="PANTHER" id="PTHR31623">
    <property type="entry name" value="F21J9.9"/>
    <property type="match status" value="1"/>
</dbReference>
<accession>A0A0V0HFM9</accession>
<evidence type="ECO:0000256" key="3">
    <source>
        <dbReference type="ARBA" id="ARBA00023315"/>
    </source>
</evidence>
<organism evidence="4">
    <name type="scientific">Solanum chacoense</name>
    <name type="common">Chaco potato</name>
    <dbReference type="NCBI Taxonomy" id="4108"/>
    <lineage>
        <taxon>Eukaryota</taxon>
        <taxon>Viridiplantae</taxon>
        <taxon>Streptophyta</taxon>
        <taxon>Embryophyta</taxon>
        <taxon>Tracheophyta</taxon>
        <taxon>Spermatophyta</taxon>
        <taxon>Magnoliopsida</taxon>
        <taxon>eudicotyledons</taxon>
        <taxon>Gunneridae</taxon>
        <taxon>Pentapetalae</taxon>
        <taxon>asterids</taxon>
        <taxon>lamiids</taxon>
        <taxon>Solanales</taxon>
        <taxon>Solanaceae</taxon>
        <taxon>Solanoideae</taxon>
        <taxon>Solaneae</taxon>
        <taxon>Solanum</taxon>
    </lineage>
</organism>
<dbReference type="PANTHER" id="PTHR31623:SF49">
    <property type="entry name" value="ACYLSUGAR ACYLTRANSFERASE 3-LIKE"/>
    <property type="match status" value="1"/>
</dbReference>
<comment type="similarity">
    <text evidence="1">Belongs to the plant acyltransferase family.</text>
</comment>
<keyword evidence="2" id="KW-0808">Transferase</keyword>
<dbReference type="Gene3D" id="3.30.559.10">
    <property type="entry name" value="Chloramphenicol acetyltransferase-like domain"/>
    <property type="match status" value="2"/>
</dbReference>
<keyword evidence="3" id="KW-0012">Acyltransferase</keyword>
<dbReference type="AlphaFoldDB" id="A0A0V0HFM9"/>